<dbReference type="GO" id="GO:0005829">
    <property type="term" value="C:cytosol"/>
    <property type="evidence" value="ECO:0007669"/>
    <property type="project" value="TreeGrafter"/>
</dbReference>
<protein>
    <submittedName>
        <fullName evidence="2">Uncharacterized protein</fullName>
    </submittedName>
</protein>
<name>A0A8B9VKR7_9AVES</name>
<reference evidence="2" key="2">
    <citation type="submission" date="2025-09" db="UniProtKB">
        <authorList>
            <consortium name="Ensembl"/>
        </authorList>
    </citation>
    <scope>IDENTIFICATION</scope>
</reference>
<proteinExistence type="predicted"/>
<reference evidence="2" key="1">
    <citation type="submission" date="2025-08" db="UniProtKB">
        <authorList>
            <consortium name="Ensembl"/>
        </authorList>
    </citation>
    <scope>IDENTIFICATION</scope>
</reference>
<dbReference type="PANTHER" id="PTHR11243:SF14">
    <property type="entry name" value="AMYLOID BETA A4 PRECURSOR PROTEIN-BINDING FAMILY B MEMBER 1-INTERACTING PROTEIN"/>
    <property type="match status" value="1"/>
</dbReference>
<dbReference type="AlphaFoldDB" id="A0A8B9VKR7"/>
<feature type="compositionally biased region" description="Basic and acidic residues" evidence="1">
    <location>
        <begin position="163"/>
        <end position="172"/>
    </location>
</feature>
<dbReference type="Ensembl" id="ENSAZOT00000027879.1">
    <property type="protein sequence ID" value="ENSAZOP00000025995.1"/>
    <property type="gene ID" value="ENSAZOG00000016623.1"/>
</dbReference>
<evidence type="ECO:0000256" key="1">
    <source>
        <dbReference type="SAM" id="MobiDB-lite"/>
    </source>
</evidence>
<dbReference type="Proteomes" id="UP000694549">
    <property type="component" value="Unplaced"/>
</dbReference>
<dbReference type="GO" id="GO:0005886">
    <property type="term" value="C:plasma membrane"/>
    <property type="evidence" value="ECO:0007669"/>
    <property type="project" value="TreeGrafter"/>
</dbReference>
<feature type="region of interest" description="Disordered" evidence="1">
    <location>
        <begin position="95"/>
        <end position="172"/>
    </location>
</feature>
<evidence type="ECO:0000313" key="3">
    <source>
        <dbReference type="Proteomes" id="UP000694549"/>
    </source>
</evidence>
<sequence length="210" mass="23416">MFCVLFCFVLFFRGWWLFVFVFQTTGENNSKVTFILSLGVETIQPPSPNMSNKECSFTVGFKDLNESLSALEDKDLDALMADLVADINEVEQRTLQAQKTSSGNQQSVVAQPSTGLDSDIYSKSSPYVTITGRFGDDLPPPPPVPDLDLPPPPPPPPSEPLSQEEREAQAKADKIKLALEKLKEAKVKKVSLRIVKCYHKSYHGCYHYSQ</sequence>
<evidence type="ECO:0000313" key="2">
    <source>
        <dbReference type="Ensembl" id="ENSAZOP00000025995.1"/>
    </source>
</evidence>
<dbReference type="PANTHER" id="PTHR11243">
    <property type="entry name" value="GROWTH FACTOR RECEPTOR-BOUND PROTEIN"/>
    <property type="match status" value="1"/>
</dbReference>
<feature type="compositionally biased region" description="Polar residues" evidence="1">
    <location>
        <begin position="95"/>
        <end position="128"/>
    </location>
</feature>
<dbReference type="InterPro" id="IPR039664">
    <property type="entry name" value="GRB/APBB1IP"/>
</dbReference>
<keyword evidence="3" id="KW-1185">Reference proteome</keyword>
<accession>A0A8B9VKR7</accession>
<feature type="compositionally biased region" description="Pro residues" evidence="1">
    <location>
        <begin position="138"/>
        <end position="159"/>
    </location>
</feature>
<organism evidence="2 3">
    <name type="scientific">Anas zonorhyncha</name>
    <name type="common">Eastern spot-billed duck</name>
    <dbReference type="NCBI Taxonomy" id="75864"/>
    <lineage>
        <taxon>Eukaryota</taxon>
        <taxon>Metazoa</taxon>
        <taxon>Chordata</taxon>
        <taxon>Craniata</taxon>
        <taxon>Vertebrata</taxon>
        <taxon>Euteleostomi</taxon>
        <taxon>Archelosauria</taxon>
        <taxon>Archosauria</taxon>
        <taxon>Dinosauria</taxon>
        <taxon>Saurischia</taxon>
        <taxon>Theropoda</taxon>
        <taxon>Coelurosauria</taxon>
        <taxon>Aves</taxon>
        <taxon>Neognathae</taxon>
        <taxon>Galloanserae</taxon>
        <taxon>Anseriformes</taxon>
        <taxon>Anatidae</taxon>
        <taxon>Anatinae</taxon>
        <taxon>Anas</taxon>
    </lineage>
</organism>